<gene>
    <name evidence="4" type="ORF">E0L32_012159</name>
</gene>
<dbReference type="Pfam" id="PF00566">
    <property type="entry name" value="RabGAP-TBC"/>
    <property type="match status" value="1"/>
</dbReference>
<accession>A0A507BCV9</accession>
<keyword evidence="5" id="KW-1185">Reference proteome</keyword>
<feature type="compositionally biased region" description="Gly residues" evidence="2">
    <location>
        <begin position="758"/>
        <end position="770"/>
    </location>
</feature>
<dbReference type="GO" id="GO:0005096">
    <property type="term" value="F:GTPase activator activity"/>
    <property type="evidence" value="ECO:0007669"/>
    <property type="project" value="UniProtKB-KW"/>
</dbReference>
<dbReference type="PROSITE" id="PS50086">
    <property type="entry name" value="TBC_RABGAP"/>
    <property type="match status" value="1"/>
</dbReference>
<dbReference type="SUPFAM" id="SSF47923">
    <property type="entry name" value="Ypt/Rab-GAP domain of gyp1p"/>
    <property type="match status" value="2"/>
</dbReference>
<dbReference type="SMART" id="SM00164">
    <property type="entry name" value="TBC"/>
    <property type="match status" value="1"/>
</dbReference>
<feature type="region of interest" description="Disordered" evidence="2">
    <location>
        <begin position="459"/>
        <end position="481"/>
    </location>
</feature>
<feature type="region of interest" description="Disordered" evidence="2">
    <location>
        <begin position="588"/>
        <end position="793"/>
    </location>
</feature>
<evidence type="ECO:0000256" key="1">
    <source>
        <dbReference type="ARBA" id="ARBA00022468"/>
    </source>
</evidence>
<name>A0A507BCV9_9PEZI</name>
<reference evidence="4 5" key="1">
    <citation type="submission" date="2019-06" db="EMBL/GenBank/DDBJ databases">
        <title>Draft genome sequence of the filamentous fungus Phialemoniopsis curvata isolated from diesel fuel.</title>
        <authorList>
            <person name="Varaljay V.A."/>
            <person name="Lyon W.J."/>
            <person name="Crouch A.L."/>
            <person name="Drake C.E."/>
            <person name="Hollomon J.M."/>
            <person name="Nadeau L.J."/>
            <person name="Nunn H.S."/>
            <person name="Stevenson B.S."/>
            <person name="Bojanowski C.L."/>
            <person name="Crookes-Goodson W.J."/>
        </authorList>
    </citation>
    <scope>NUCLEOTIDE SEQUENCE [LARGE SCALE GENOMIC DNA]</scope>
    <source>
        <strain evidence="4 5">D216</strain>
    </source>
</reference>
<proteinExistence type="predicted"/>
<comment type="caution">
    <text evidence="4">The sequence shown here is derived from an EMBL/GenBank/DDBJ whole genome shotgun (WGS) entry which is preliminary data.</text>
</comment>
<dbReference type="OrthoDB" id="27140at2759"/>
<dbReference type="InterPro" id="IPR035969">
    <property type="entry name" value="Rab-GAP_TBC_sf"/>
</dbReference>
<dbReference type="PANTHER" id="PTHR22957:SF337">
    <property type="entry name" value="TBC1 DOMAIN FAMILY MEMBER 5"/>
    <property type="match status" value="1"/>
</dbReference>
<feature type="compositionally biased region" description="Basic and acidic residues" evidence="2">
    <location>
        <begin position="461"/>
        <end position="471"/>
    </location>
</feature>
<feature type="compositionally biased region" description="Acidic residues" evidence="2">
    <location>
        <begin position="633"/>
        <end position="644"/>
    </location>
</feature>
<dbReference type="Gene3D" id="1.10.472.80">
    <property type="entry name" value="Ypt/Rab-GAP domain of gyp1p, domain 3"/>
    <property type="match status" value="1"/>
</dbReference>
<keyword evidence="1" id="KW-0343">GTPase activation</keyword>
<evidence type="ECO:0000256" key="2">
    <source>
        <dbReference type="SAM" id="MobiDB-lite"/>
    </source>
</evidence>
<dbReference type="PANTHER" id="PTHR22957">
    <property type="entry name" value="TBC1 DOMAIN FAMILY MEMBER GTPASE-ACTIVATING PROTEIN"/>
    <property type="match status" value="1"/>
</dbReference>
<evidence type="ECO:0000313" key="4">
    <source>
        <dbReference type="EMBL" id="TPX17373.1"/>
    </source>
</evidence>
<protein>
    <recommendedName>
        <fullName evidence="3">Rab-GAP TBC domain-containing protein</fullName>
    </recommendedName>
</protein>
<dbReference type="InterPro" id="IPR000195">
    <property type="entry name" value="Rab-GAP-TBC_dom"/>
</dbReference>
<sequence length="793" mass="86730">MRSPAECKSRWDETLNHNSSLANLQRAVKFNGPNSPCVAGCRSVCWKVFLLFRNVNANNWSNDLHESRNTYSALKDHYLKYIKHPEKLAELSVDPLTDDPESPWDALRRDEVVRAEILQDVRRLPDEPLYHQEQAQNLILDILFIYCKLNPDIGGYRQGMHELLAPIFTVIYQDALEYSGSETETSLDTAMVEMLDVNFIEHDAFTLFSKLMEKAKSFYEMSTLPDMGQSSVGSTEQSTIVEMSRRIHEEVLMRVDPELAQHLKAIEILPQIFLIRWVRLLFGREFPFEQLLVLWDTMFAFDPDLNLVSLVCVAMLIRIRWTLLEADYSVALQLLLKYPAPQAPHGPHTFVDDAVYLKDHLNTTGGTNLILKYTGRAPINNPAHPRPTTPTFAGLNLRSRTLGARSPLASSARFIQNPGAVEALFQGAARNVIERGEKLGINQAVRDAMGEIRKNMQGLHADARHSARASRDSTAGDTHSPFYSAVEMERRNRQLAAMLDEAIASLKSITANMPGGVKDAQAEAVDMAAAKVQFVKIHLEDPTLSLAPEDETMEPPPPPAPVNALSFTSNKENVAPIVAVDRTMVTASTAPLETPSDEVERLDDPLSRPSASHPPVQTQSGHAATQPVVADSIEADDDPMETDEPPSQQTNPAPARRPPLPTAAPARPTGPIPTRSTLAQSSFAWMLEPDQTSSSHDPFEPPSRRRASSRPSSSSKSSGGGGGGGAAAQHRKRTSGSGAASRERNAFLFGEVVPSAEGAGGGGGGGGGLGPLTSDEIFGLEPLRRALPKPKGL</sequence>
<dbReference type="AlphaFoldDB" id="A0A507BCV9"/>
<organism evidence="4 5">
    <name type="scientific">Thyridium curvatum</name>
    <dbReference type="NCBI Taxonomy" id="1093900"/>
    <lineage>
        <taxon>Eukaryota</taxon>
        <taxon>Fungi</taxon>
        <taxon>Dikarya</taxon>
        <taxon>Ascomycota</taxon>
        <taxon>Pezizomycotina</taxon>
        <taxon>Sordariomycetes</taxon>
        <taxon>Sordariomycetidae</taxon>
        <taxon>Thyridiales</taxon>
        <taxon>Thyridiaceae</taxon>
        <taxon>Thyridium</taxon>
    </lineage>
</organism>
<dbReference type="STRING" id="1093900.A0A507BCV9"/>
<evidence type="ECO:0000313" key="5">
    <source>
        <dbReference type="Proteomes" id="UP000319257"/>
    </source>
</evidence>
<dbReference type="FunFam" id="1.10.8.270:FF:000031">
    <property type="entry name" value="TBC1 domain family member 5"/>
    <property type="match status" value="1"/>
</dbReference>
<feature type="compositionally biased region" description="Low complexity" evidence="2">
    <location>
        <begin position="663"/>
        <end position="675"/>
    </location>
</feature>
<dbReference type="EMBL" id="SKBQ01000140">
    <property type="protein sequence ID" value="TPX17373.1"/>
    <property type="molecule type" value="Genomic_DNA"/>
</dbReference>
<dbReference type="InParanoid" id="A0A507BCV9"/>
<evidence type="ECO:0000259" key="3">
    <source>
        <dbReference type="PROSITE" id="PS50086"/>
    </source>
</evidence>
<dbReference type="FunFam" id="1.10.472.80:FF:000038">
    <property type="entry name" value="TBC1 domain family member 5"/>
    <property type="match status" value="1"/>
</dbReference>
<dbReference type="Proteomes" id="UP000319257">
    <property type="component" value="Unassembled WGS sequence"/>
</dbReference>
<dbReference type="RefSeq" id="XP_030999084.1">
    <property type="nucleotide sequence ID" value="XM_031134969.1"/>
</dbReference>
<dbReference type="GeneID" id="41979606"/>
<dbReference type="Gene3D" id="1.10.8.270">
    <property type="entry name" value="putative rabgap domain of human tbc1 domain family member 14 like domains"/>
    <property type="match status" value="1"/>
</dbReference>
<feature type="domain" description="Rab-GAP TBC" evidence="3">
    <location>
        <begin position="36"/>
        <end position="302"/>
    </location>
</feature>